<name>A0AAF0QBB9_SOLVR</name>
<reference evidence="1" key="1">
    <citation type="submission" date="2023-08" db="EMBL/GenBank/DDBJ databases">
        <title>A de novo genome assembly of Solanum verrucosum Schlechtendal, a Mexican diploid species geographically isolated from the other diploid A-genome species in potato relatives.</title>
        <authorList>
            <person name="Hosaka K."/>
        </authorList>
    </citation>
    <scope>NUCLEOTIDE SEQUENCE</scope>
    <source>
        <tissue evidence="1">Young leaves</tissue>
    </source>
</reference>
<organism evidence="1 2">
    <name type="scientific">Solanum verrucosum</name>
    <dbReference type="NCBI Taxonomy" id="315347"/>
    <lineage>
        <taxon>Eukaryota</taxon>
        <taxon>Viridiplantae</taxon>
        <taxon>Streptophyta</taxon>
        <taxon>Embryophyta</taxon>
        <taxon>Tracheophyta</taxon>
        <taxon>Spermatophyta</taxon>
        <taxon>Magnoliopsida</taxon>
        <taxon>eudicotyledons</taxon>
        <taxon>Gunneridae</taxon>
        <taxon>Pentapetalae</taxon>
        <taxon>asterids</taxon>
        <taxon>lamiids</taxon>
        <taxon>Solanales</taxon>
        <taxon>Solanaceae</taxon>
        <taxon>Solanoideae</taxon>
        <taxon>Solaneae</taxon>
        <taxon>Solanum</taxon>
    </lineage>
</organism>
<dbReference type="SUPFAM" id="SSF56672">
    <property type="entry name" value="DNA/RNA polymerases"/>
    <property type="match status" value="1"/>
</dbReference>
<dbReference type="EMBL" id="CP133614">
    <property type="protein sequence ID" value="WMV19055.1"/>
    <property type="molecule type" value="Genomic_DNA"/>
</dbReference>
<accession>A0AAF0QBB9</accession>
<sequence length="130" mass="15170">MPGVLRVEWSGASRSYPSKSKIEEDHDRYLRIVLQRLREEKLYAKFSNSKFWLDSVEFLGYMASKEGILVDLAKIETVGGWTRRTSVIEIQSFLGLEGYYRRFVQSFSTIVSPLTRLTRQSVSFQWSDEC</sequence>
<dbReference type="AlphaFoldDB" id="A0AAF0QBB9"/>
<dbReference type="Proteomes" id="UP001234989">
    <property type="component" value="Chromosome 3"/>
</dbReference>
<keyword evidence="2" id="KW-1185">Reference proteome</keyword>
<dbReference type="InterPro" id="IPR050951">
    <property type="entry name" value="Retrovirus_Pol_polyprotein"/>
</dbReference>
<dbReference type="Gene3D" id="3.30.70.270">
    <property type="match status" value="2"/>
</dbReference>
<evidence type="ECO:0000313" key="2">
    <source>
        <dbReference type="Proteomes" id="UP001234989"/>
    </source>
</evidence>
<evidence type="ECO:0000313" key="1">
    <source>
        <dbReference type="EMBL" id="WMV19055.1"/>
    </source>
</evidence>
<gene>
    <name evidence="1" type="ORF">MTR67_012440</name>
</gene>
<proteinExistence type="predicted"/>
<dbReference type="InterPro" id="IPR043502">
    <property type="entry name" value="DNA/RNA_pol_sf"/>
</dbReference>
<dbReference type="PANTHER" id="PTHR37984:SF5">
    <property type="entry name" value="PROTEIN NYNRIN-LIKE"/>
    <property type="match status" value="1"/>
</dbReference>
<evidence type="ECO:0008006" key="3">
    <source>
        <dbReference type="Google" id="ProtNLM"/>
    </source>
</evidence>
<protein>
    <recommendedName>
        <fullName evidence="3">Reverse transcriptase</fullName>
    </recommendedName>
</protein>
<dbReference type="InterPro" id="IPR043128">
    <property type="entry name" value="Rev_trsase/Diguanyl_cyclase"/>
</dbReference>
<dbReference type="PANTHER" id="PTHR37984">
    <property type="entry name" value="PROTEIN CBG26694"/>
    <property type="match status" value="1"/>
</dbReference>